<protein>
    <submittedName>
        <fullName evidence="1">Uncharacterized protein</fullName>
    </submittedName>
</protein>
<organism evidence="1 2">
    <name type="scientific">Enterococcus canis</name>
    <dbReference type="NCBI Taxonomy" id="214095"/>
    <lineage>
        <taxon>Bacteria</taxon>
        <taxon>Bacillati</taxon>
        <taxon>Bacillota</taxon>
        <taxon>Bacilli</taxon>
        <taxon>Lactobacillales</taxon>
        <taxon>Enterococcaceae</taxon>
        <taxon>Enterococcus</taxon>
    </lineage>
</organism>
<comment type="caution">
    <text evidence="1">The sequence shown here is derived from an EMBL/GenBank/DDBJ whole genome shotgun (WGS) entry which is preliminary data.</text>
</comment>
<proteinExistence type="predicted"/>
<accession>A0A1L8RKQ6</accession>
<dbReference type="Gene3D" id="2.30.110.10">
    <property type="entry name" value="Electron Transport, Fmn-binding Protein, Chain A"/>
    <property type="match status" value="1"/>
</dbReference>
<dbReference type="SUPFAM" id="SSF50475">
    <property type="entry name" value="FMN-binding split barrel"/>
    <property type="match status" value="1"/>
</dbReference>
<dbReference type="Pfam" id="PF12900">
    <property type="entry name" value="Pyridox_ox_2"/>
    <property type="match status" value="1"/>
</dbReference>
<dbReference type="STRING" id="214095.RU97_GL000537"/>
<gene>
    <name evidence="1" type="ORF">RU97_GL000537</name>
</gene>
<sequence>MNQKWQEALIYTFKREDTTVSQPVYVMKDSYERQATDPEYTYLYQEDFESLLRFPIATKNRRSKQLLSWQESEALIQKIAYGVLAFTADGIPYSVALNHLWLEGQLYFHSALTGYKLTGLTVPVSYLIVEDLGINEAKRTHNHASVYLQGHLEKVNDEATKQKVMHTMLQQLTPSQKMSIPPQMLQQVMITTLRPQYIIGKQHVR</sequence>
<dbReference type="RefSeq" id="WP_067392665.1">
    <property type="nucleotide sequence ID" value="NZ_JXKH01000001.1"/>
</dbReference>
<dbReference type="PANTHER" id="PTHR34071:SF2">
    <property type="entry name" value="FLAVIN-NUCLEOTIDE-BINDING PROTEIN"/>
    <property type="match status" value="1"/>
</dbReference>
<dbReference type="PANTHER" id="PTHR34071">
    <property type="entry name" value="5-NITROIMIDAZOLE ANTIBIOTICS RESISTANCE PROTEIN, NIMA-FAMILY-RELATED PROTEIN-RELATED"/>
    <property type="match status" value="1"/>
</dbReference>
<dbReference type="AlphaFoldDB" id="A0A1L8RKQ6"/>
<dbReference type="Proteomes" id="UP000181884">
    <property type="component" value="Unassembled WGS sequence"/>
</dbReference>
<evidence type="ECO:0000313" key="1">
    <source>
        <dbReference type="EMBL" id="OJG20304.1"/>
    </source>
</evidence>
<reference evidence="1 2" key="1">
    <citation type="submission" date="2014-12" db="EMBL/GenBank/DDBJ databases">
        <title>Draft genome sequences of 29 type strains of Enterococci.</title>
        <authorList>
            <person name="Zhong Z."/>
            <person name="Sun Z."/>
            <person name="Liu W."/>
            <person name="Zhang W."/>
            <person name="Zhang H."/>
        </authorList>
    </citation>
    <scope>NUCLEOTIDE SEQUENCE [LARGE SCALE GENOMIC DNA]</scope>
    <source>
        <strain evidence="1 2">DSM 17029</strain>
    </source>
</reference>
<dbReference type="InterPro" id="IPR012349">
    <property type="entry name" value="Split_barrel_FMN-bd"/>
</dbReference>
<name>A0A1L8RKQ6_9ENTE</name>
<dbReference type="EMBL" id="JXKH01000001">
    <property type="protein sequence ID" value="OJG20304.1"/>
    <property type="molecule type" value="Genomic_DNA"/>
</dbReference>
<dbReference type="InterPro" id="IPR024747">
    <property type="entry name" value="Pyridox_Oxase-rel"/>
</dbReference>
<keyword evidence="2" id="KW-1185">Reference proteome</keyword>
<evidence type="ECO:0000313" key="2">
    <source>
        <dbReference type="Proteomes" id="UP000181884"/>
    </source>
</evidence>